<dbReference type="RefSeq" id="WP_099509136.1">
    <property type="nucleotide sequence ID" value="NZ_CP016616.1"/>
</dbReference>
<evidence type="ECO:0008006" key="3">
    <source>
        <dbReference type="Google" id="ProtNLM"/>
    </source>
</evidence>
<dbReference type="AlphaFoldDB" id="A0A1B2EDY8"/>
<feature type="compositionally biased region" description="Basic residues" evidence="1">
    <location>
        <begin position="14"/>
        <end position="25"/>
    </location>
</feature>
<reference evidence="2" key="1">
    <citation type="submission" date="2016-07" db="EMBL/GenBank/DDBJ databases">
        <title>Microvirga ossetica sp. nov. a new species of rhizobia isolated from root nodules of the legume species Vicia alpestris Steven originated from North Ossetia region in the Caucasus.</title>
        <authorList>
            <person name="Safronova V.I."/>
            <person name="Kuznetsova I.G."/>
            <person name="Sazanova A.L."/>
            <person name="Belimov A."/>
            <person name="Andronov E."/>
            <person name="Osledkin Y.S."/>
            <person name="Onishchuk O.P."/>
            <person name="Kurchak O.N."/>
            <person name="Shaposhnikov A.I."/>
            <person name="Willems A."/>
            <person name="Tikhonovich I.A."/>
        </authorList>
    </citation>
    <scope>NUCLEOTIDE SEQUENCE [LARGE SCALE GENOMIC DNA]</scope>
    <source>
        <strain evidence="2">V5/3M</strain>
    </source>
</reference>
<gene>
    <name evidence="2" type="ORF">BB934_07780</name>
</gene>
<sequence>MSAQALLDLSDRRPARRTGSRRAAKRPSTPLTRNALIADFLAACELDAEIESLRAPADPARFAIGDETIEHVADFEIVRDGAACLVDVVSDEDLLSHPLRAAAIHSIAAEDGRPFMIETAASIRAEPRFTTTRLIMACRRTPVSAGDRVRILHQLDEVGAMRLVDCASAVMNTQDGVAAVLALACEGLVAVDIGRPILPETQVRRRRLPYSDPFAF</sequence>
<name>A0A1B2EDY8_9HYPH</name>
<dbReference type="EMBL" id="CP016616">
    <property type="protein sequence ID" value="ANY78147.1"/>
    <property type="molecule type" value="Genomic_DNA"/>
</dbReference>
<dbReference type="OrthoDB" id="7909136at2"/>
<accession>A0A1B2EDY8</accession>
<evidence type="ECO:0000313" key="2">
    <source>
        <dbReference type="EMBL" id="ANY78147.1"/>
    </source>
</evidence>
<evidence type="ECO:0000256" key="1">
    <source>
        <dbReference type="SAM" id="MobiDB-lite"/>
    </source>
</evidence>
<proteinExistence type="predicted"/>
<organism evidence="2">
    <name type="scientific">Microvirga ossetica</name>
    <dbReference type="NCBI Taxonomy" id="1882682"/>
    <lineage>
        <taxon>Bacteria</taxon>
        <taxon>Pseudomonadati</taxon>
        <taxon>Pseudomonadota</taxon>
        <taxon>Alphaproteobacteria</taxon>
        <taxon>Hyphomicrobiales</taxon>
        <taxon>Methylobacteriaceae</taxon>
        <taxon>Microvirga</taxon>
    </lineage>
</organism>
<protein>
    <recommendedName>
        <fullName evidence="3">TnsA endonuclease N-terminal domain-containing protein</fullName>
    </recommendedName>
</protein>
<feature type="region of interest" description="Disordered" evidence="1">
    <location>
        <begin position="1"/>
        <end position="28"/>
    </location>
</feature>
<dbReference type="KEGG" id="moc:BB934_07780"/>